<dbReference type="GO" id="GO:0004660">
    <property type="term" value="F:protein farnesyltransferase activity"/>
    <property type="evidence" value="ECO:0007669"/>
    <property type="project" value="TreeGrafter"/>
</dbReference>
<dbReference type="AlphaFoldDB" id="A0A066W8M2"/>
<dbReference type="OrthoDB" id="10261146at2759"/>
<evidence type="ECO:0000256" key="1">
    <source>
        <dbReference type="ARBA" id="ARBA00001947"/>
    </source>
</evidence>
<dbReference type="Proteomes" id="UP000027361">
    <property type="component" value="Unassembled WGS sequence"/>
</dbReference>
<feature type="region of interest" description="Disordered" evidence="8">
    <location>
        <begin position="1"/>
        <end position="23"/>
    </location>
</feature>
<comment type="similarity">
    <text evidence="2">Belongs to the protein prenyltransferase subunit beta family.</text>
</comment>
<evidence type="ECO:0000313" key="11">
    <source>
        <dbReference type="Proteomes" id="UP000027361"/>
    </source>
</evidence>
<keyword evidence="6" id="KW-0677">Repeat</keyword>
<comment type="cofactor">
    <cofactor evidence="1">
        <name>Zn(2+)</name>
        <dbReference type="ChEBI" id="CHEBI:29105"/>
    </cofactor>
</comment>
<dbReference type="STRING" id="1037660.A0A066W8M2"/>
<keyword evidence="4 10" id="KW-0808">Transferase</keyword>
<evidence type="ECO:0000256" key="4">
    <source>
        <dbReference type="ARBA" id="ARBA00022679"/>
    </source>
</evidence>
<dbReference type="GO" id="GO:0005965">
    <property type="term" value="C:protein farnesyltransferase complex"/>
    <property type="evidence" value="ECO:0007669"/>
    <property type="project" value="TreeGrafter"/>
</dbReference>
<dbReference type="GeneID" id="25264142"/>
<dbReference type="PANTHER" id="PTHR11774:SF6">
    <property type="entry name" value="PROTEIN FARNESYLTRANSFERASE SUBUNIT BETA"/>
    <property type="match status" value="1"/>
</dbReference>
<evidence type="ECO:0000256" key="2">
    <source>
        <dbReference type="ARBA" id="ARBA00010497"/>
    </source>
</evidence>
<evidence type="ECO:0000256" key="5">
    <source>
        <dbReference type="ARBA" id="ARBA00022723"/>
    </source>
</evidence>
<dbReference type="FunCoup" id="A0A066W8M2">
    <property type="interactions" value="183"/>
</dbReference>
<feature type="compositionally biased region" description="Polar residues" evidence="8">
    <location>
        <begin position="10"/>
        <end position="23"/>
    </location>
</feature>
<feature type="compositionally biased region" description="Low complexity" evidence="8">
    <location>
        <begin position="407"/>
        <end position="421"/>
    </location>
</feature>
<evidence type="ECO:0000313" key="10">
    <source>
        <dbReference type="EMBL" id="KDN48853.1"/>
    </source>
</evidence>
<feature type="compositionally biased region" description="Basic and acidic residues" evidence="8">
    <location>
        <begin position="103"/>
        <end position="113"/>
    </location>
</feature>
<dbReference type="InParanoid" id="A0A066W8M2"/>
<dbReference type="InterPro" id="IPR001330">
    <property type="entry name" value="Prenyltrans"/>
</dbReference>
<comment type="caution">
    <text evidence="10">The sequence shown here is derived from an EMBL/GenBank/DDBJ whole genome shotgun (WGS) entry which is preliminary data.</text>
</comment>
<accession>A0A066W8M2</accession>
<dbReference type="InterPro" id="IPR008930">
    <property type="entry name" value="Terpenoid_cyclase/PrenylTrfase"/>
</dbReference>
<dbReference type="HOGENOM" id="CLU_028946_0_0_1"/>
<evidence type="ECO:0000259" key="9">
    <source>
        <dbReference type="Pfam" id="PF00432"/>
    </source>
</evidence>
<dbReference type="GO" id="GO:0046872">
    <property type="term" value="F:metal ion binding"/>
    <property type="evidence" value="ECO:0007669"/>
    <property type="project" value="UniProtKB-KW"/>
</dbReference>
<dbReference type="Gene3D" id="1.50.10.20">
    <property type="match status" value="1"/>
</dbReference>
<keyword evidence="3" id="KW-0637">Prenyltransferase</keyword>
<dbReference type="OMA" id="PMAEAHG"/>
<dbReference type="SUPFAM" id="SSF48239">
    <property type="entry name" value="Terpenoid cyclases/Protein prenyltransferases"/>
    <property type="match status" value="1"/>
</dbReference>
<gene>
    <name evidence="10" type="ORF">K437DRAFT_255406</name>
</gene>
<sequence length="595" mass="63853">MPKSELRQPLCSTPLDSYSSPTSEEQVEVEASICSLLPPHRLSSSSQPKLNRKAHLAFLRKNLNTLPGTYVAFDSNRSWLLYWVLHGHDLLGSPWGAAGTQDPRADPSLRDHPGNVFSQDNADESDRRRAVETLLSFQNAETGGFGGGVGQVAHLMASYAAVCALSIAGKPGLTSKTASAQAGKEMTSEPGAGWDEINRLKMYTWLLSLKQPDGSFVVHHGGEVDVRASYCVLCISLLLGICTPELIEGMDEFIASCQTYEGGLAAGAWLDGAKEAASLRQADGQWLVPAMGEAHGGYAHCALASHLMLRRLRAGLPRPSRVTRSRRQLDLDACLRWAVSQQGLAIEGGAFRGRTNKLVDGCYGWFGGGGMFGVLEAALIVEGKRYPPAPVSTPLAAGAPTGNTANSAPKAKAASEDASSEGVPSSCDHDSSDAWSTEDEAAPSPPSTPPDAYLYDRVSLQEYILFVAQVETGGLRDKPGKRPDAYHTCYNLSGLSLAQHRLLPCEQSFAAFQKVWKRASPEEAPGSTSSAGAKAEADADAWRSHCYAATLAWREDFAQRYAVGGEQNFLTPTHPVMNIAFIRAKGIMDYFYGQG</sequence>
<evidence type="ECO:0000256" key="6">
    <source>
        <dbReference type="ARBA" id="ARBA00022737"/>
    </source>
</evidence>
<evidence type="ECO:0000256" key="3">
    <source>
        <dbReference type="ARBA" id="ARBA00022602"/>
    </source>
</evidence>
<feature type="region of interest" description="Disordered" evidence="8">
    <location>
        <begin position="97"/>
        <end position="124"/>
    </location>
</feature>
<keyword evidence="11" id="KW-1185">Reference proteome</keyword>
<dbReference type="PANTHER" id="PTHR11774">
    <property type="entry name" value="GERANYLGERANYL TRANSFERASE TYPE BETA SUBUNIT"/>
    <property type="match status" value="1"/>
</dbReference>
<reference evidence="10 11" key="1">
    <citation type="submission" date="2014-05" db="EMBL/GenBank/DDBJ databases">
        <title>Draft genome sequence of a rare smut relative, Tilletiaria anomala UBC 951.</title>
        <authorList>
            <consortium name="DOE Joint Genome Institute"/>
            <person name="Toome M."/>
            <person name="Kuo A."/>
            <person name="Henrissat B."/>
            <person name="Lipzen A."/>
            <person name="Tritt A."/>
            <person name="Yoshinaga Y."/>
            <person name="Zane M."/>
            <person name="Barry K."/>
            <person name="Grigoriev I.V."/>
            <person name="Spatafora J.W."/>
            <person name="Aimea M.C."/>
        </authorList>
    </citation>
    <scope>NUCLEOTIDE SEQUENCE [LARGE SCALE GENOMIC DNA]</scope>
    <source>
        <strain evidence="10 11">UBC 951</strain>
    </source>
</reference>
<keyword evidence="5" id="KW-0479">Metal-binding</keyword>
<dbReference type="EMBL" id="JMSN01000023">
    <property type="protein sequence ID" value="KDN48853.1"/>
    <property type="molecule type" value="Genomic_DNA"/>
</dbReference>
<feature type="domain" description="Prenyltransferase alpha-alpha toroid" evidence="9">
    <location>
        <begin position="50"/>
        <end position="579"/>
    </location>
</feature>
<organism evidence="10 11">
    <name type="scientific">Tilletiaria anomala (strain ATCC 24038 / CBS 436.72 / UBC 951)</name>
    <dbReference type="NCBI Taxonomy" id="1037660"/>
    <lineage>
        <taxon>Eukaryota</taxon>
        <taxon>Fungi</taxon>
        <taxon>Dikarya</taxon>
        <taxon>Basidiomycota</taxon>
        <taxon>Ustilaginomycotina</taxon>
        <taxon>Exobasidiomycetes</taxon>
        <taxon>Georgefischeriales</taxon>
        <taxon>Tilletiariaceae</taxon>
        <taxon>Tilletiaria</taxon>
    </lineage>
</organism>
<evidence type="ECO:0000256" key="8">
    <source>
        <dbReference type="SAM" id="MobiDB-lite"/>
    </source>
</evidence>
<dbReference type="Pfam" id="PF00432">
    <property type="entry name" value="Prenyltrans"/>
    <property type="match status" value="1"/>
</dbReference>
<keyword evidence="7" id="KW-0862">Zinc</keyword>
<dbReference type="InterPro" id="IPR045089">
    <property type="entry name" value="PGGT1B-like"/>
</dbReference>
<name>A0A066W8M2_TILAU</name>
<protein>
    <submittedName>
        <fullName evidence="10">Terpenoid cyclases/Protein prenyltransferase</fullName>
    </submittedName>
</protein>
<dbReference type="RefSeq" id="XP_013244219.1">
    <property type="nucleotide sequence ID" value="XM_013388765.1"/>
</dbReference>
<proteinExistence type="inferred from homology"/>
<feature type="region of interest" description="Disordered" evidence="8">
    <location>
        <begin position="396"/>
        <end position="452"/>
    </location>
</feature>
<evidence type="ECO:0000256" key="7">
    <source>
        <dbReference type="ARBA" id="ARBA00022833"/>
    </source>
</evidence>